<protein>
    <recommendedName>
        <fullName evidence="1">HTH cro/C1-type domain-containing protein</fullName>
    </recommendedName>
</protein>
<gene>
    <name evidence="2" type="ORF">LCGC14_1491440</name>
</gene>
<comment type="caution">
    <text evidence="2">The sequence shown here is derived from an EMBL/GenBank/DDBJ whole genome shotgun (WGS) entry which is preliminary data.</text>
</comment>
<dbReference type="PROSITE" id="PS50943">
    <property type="entry name" value="HTH_CROC1"/>
    <property type="match status" value="1"/>
</dbReference>
<sequence>MDASRHILTELGRRRRELGMSCSQVAARAGVSHRTVQRVLAGDEASARVATVAAIAKALGAEIGVVRKRTVNALRQEQARKKARKLAGVSQASAALEGQGARVDAVKRVEADIMARLLSGPRLRLWT</sequence>
<dbReference type="Pfam" id="PF01381">
    <property type="entry name" value="HTH_3"/>
    <property type="match status" value="1"/>
</dbReference>
<dbReference type="CDD" id="cd00093">
    <property type="entry name" value="HTH_XRE"/>
    <property type="match status" value="1"/>
</dbReference>
<dbReference type="SUPFAM" id="SSF47413">
    <property type="entry name" value="lambda repressor-like DNA-binding domains"/>
    <property type="match status" value="1"/>
</dbReference>
<evidence type="ECO:0000259" key="1">
    <source>
        <dbReference type="PROSITE" id="PS50943"/>
    </source>
</evidence>
<name>A0A0F9JSK2_9ZZZZ</name>
<dbReference type="AlphaFoldDB" id="A0A0F9JSK2"/>
<organism evidence="2">
    <name type="scientific">marine sediment metagenome</name>
    <dbReference type="NCBI Taxonomy" id="412755"/>
    <lineage>
        <taxon>unclassified sequences</taxon>
        <taxon>metagenomes</taxon>
        <taxon>ecological metagenomes</taxon>
    </lineage>
</organism>
<evidence type="ECO:0000313" key="2">
    <source>
        <dbReference type="EMBL" id="KKM65421.1"/>
    </source>
</evidence>
<dbReference type="Gene3D" id="1.10.260.40">
    <property type="entry name" value="lambda repressor-like DNA-binding domains"/>
    <property type="match status" value="1"/>
</dbReference>
<dbReference type="SMART" id="SM00530">
    <property type="entry name" value="HTH_XRE"/>
    <property type="match status" value="1"/>
</dbReference>
<dbReference type="GO" id="GO:0003677">
    <property type="term" value="F:DNA binding"/>
    <property type="evidence" value="ECO:0007669"/>
    <property type="project" value="InterPro"/>
</dbReference>
<accession>A0A0F9JSK2</accession>
<proteinExistence type="predicted"/>
<reference evidence="2" key="1">
    <citation type="journal article" date="2015" name="Nature">
        <title>Complex archaea that bridge the gap between prokaryotes and eukaryotes.</title>
        <authorList>
            <person name="Spang A."/>
            <person name="Saw J.H."/>
            <person name="Jorgensen S.L."/>
            <person name="Zaremba-Niedzwiedzka K."/>
            <person name="Martijn J."/>
            <person name="Lind A.E."/>
            <person name="van Eijk R."/>
            <person name="Schleper C."/>
            <person name="Guy L."/>
            <person name="Ettema T.J."/>
        </authorList>
    </citation>
    <scope>NUCLEOTIDE SEQUENCE</scope>
</reference>
<dbReference type="InterPro" id="IPR001387">
    <property type="entry name" value="Cro/C1-type_HTH"/>
</dbReference>
<dbReference type="InterPro" id="IPR010982">
    <property type="entry name" value="Lambda_DNA-bd_dom_sf"/>
</dbReference>
<feature type="domain" description="HTH cro/C1-type" evidence="1">
    <location>
        <begin position="13"/>
        <end position="66"/>
    </location>
</feature>
<dbReference type="EMBL" id="LAZR01010727">
    <property type="protein sequence ID" value="KKM65421.1"/>
    <property type="molecule type" value="Genomic_DNA"/>
</dbReference>